<dbReference type="GO" id="GO:0045259">
    <property type="term" value="C:proton-transporting ATP synthase complex"/>
    <property type="evidence" value="ECO:0007669"/>
    <property type="project" value="InterPro"/>
</dbReference>
<reference evidence="1 2" key="1">
    <citation type="submission" date="2014-04" db="EMBL/GenBank/DDBJ databases">
        <title>Evolutionary Origins and Diversification of the Mycorrhizal Mutualists.</title>
        <authorList>
            <consortium name="DOE Joint Genome Institute"/>
            <consortium name="Mycorrhizal Genomics Consortium"/>
            <person name="Kohler A."/>
            <person name="Kuo A."/>
            <person name="Nagy L.G."/>
            <person name="Floudas D."/>
            <person name="Copeland A."/>
            <person name="Barry K.W."/>
            <person name="Cichocki N."/>
            <person name="Veneault-Fourrey C."/>
            <person name="LaButti K."/>
            <person name="Lindquist E.A."/>
            <person name="Lipzen A."/>
            <person name="Lundell T."/>
            <person name="Morin E."/>
            <person name="Murat C."/>
            <person name="Riley R."/>
            <person name="Ohm R."/>
            <person name="Sun H."/>
            <person name="Tunlid A."/>
            <person name="Henrissat B."/>
            <person name="Grigoriev I.V."/>
            <person name="Hibbett D.S."/>
            <person name="Martin F."/>
        </authorList>
    </citation>
    <scope>NUCLEOTIDE SEQUENCE [LARGE SCALE GENOMIC DNA]</scope>
    <source>
        <strain evidence="1 2">Koide BX008</strain>
    </source>
</reference>
<dbReference type="HOGENOM" id="CLU_174950_1_0_1"/>
<dbReference type="InterPro" id="IPR006995">
    <property type="entry name" value="ATP_synth_F0_jsu"/>
</dbReference>
<dbReference type="PANTHER" id="PTHR28060:SF1">
    <property type="entry name" value="ATP SYNTHASE SUBUNIT J, MITOCHONDRIAL"/>
    <property type="match status" value="1"/>
</dbReference>
<dbReference type="Pfam" id="PF04911">
    <property type="entry name" value="ATP-synt_J"/>
    <property type="match status" value="1"/>
</dbReference>
<organism evidence="1 2">
    <name type="scientific">Amanita muscaria (strain Koide BX008)</name>
    <dbReference type="NCBI Taxonomy" id="946122"/>
    <lineage>
        <taxon>Eukaryota</taxon>
        <taxon>Fungi</taxon>
        <taxon>Dikarya</taxon>
        <taxon>Basidiomycota</taxon>
        <taxon>Agaricomycotina</taxon>
        <taxon>Agaricomycetes</taxon>
        <taxon>Agaricomycetidae</taxon>
        <taxon>Agaricales</taxon>
        <taxon>Pluteineae</taxon>
        <taxon>Amanitaceae</taxon>
        <taxon>Amanita</taxon>
    </lineage>
</organism>
<dbReference type="Proteomes" id="UP000054549">
    <property type="component" value="Unassembled WGS sequence"/>
</dbReference>
<accession>A0A0C2SUE6</accession>
<dbReference type="OrthoDB" id="5520611at2759"/>
<evidence type="ECO:0000313" key="1">
    <source>
        <dbReference type="EMBL" id="KIL66995.1"/>
    </source>
</evidence>
<dbReference type="FunCoup" id="A0A0C2SUE6">
    <property type="interactions" value="64"/>
</dbReference>
<proteinExistence type="predicted"/>
<dbReference type="EMBL" id="KN818233">
    <property type="protein sequence ID" value="KIL66995.1"/>
    <property type="molecule type" value="Genomic_DNA"/>
</dbReference>
<sequence length="62" mass="7020">MAFLGLRKWSTPIVRPLWPFMISGSVVLYLVYGAQESGVRSEAWRNDARNPYAAQIAKEALH</sequence>
<evidence type="ECO:0000313" key="2">
    <source>
        <dbReference type="Proteomes" id="UP000054549"/>
    </source>
</evidence>
<dbReference type="InParanoid" id="A0A0C2SUE6"/>
<dbReference type="AlphaFoldDB" id="A0A0C2SUE6"/>
<gene>
    <name evidence="1" type="ORF">M378DRAFT_159945</name>
</gene>
<keyword evidence="2" id="KW-1185">Reference proteome</keyword>
<dbReference type="PANTHER" id="PTHR28060">
    <property type="entry name" value="ATP SYNTHASE SUBUNIT J, MITOCHONDRIAL"/>
    <property type="match status" value="1"/>
</dbReference>
<dbReference type="GO" id="GO:0046933">
    <property type="term" value="F:proton-transporting ATP synthase activity, rotational mechanism"/>
    <property type="evidence" value="ECO:0007669"/>
    <property type="project" value="TreeGrafter"/>
</dbReference>
<dbReference type="STRING" id="946122.A0A0C2SUE6"/>
<name>A0A0C2SUE6_AMAMK</name>
<protein>
    <submittedName>
        <fullName evidence="1">Uncharacterized protein</fullName>
    </submittedName>
</protein>